<keyword evidence="2" id="KW-1185">Reference proteome</keyword>
<evidence type="ECO:0000313" key="1">
    <source>
        <dbReference type="EMBL" id="KAK8213336.1"/>
    </source>
</evidence>
<dbReference type="Proteomes" id="UP001320706">
    <property type="component" value="Unassembled WGS sequence"/>
</dbReference>
<protein>
    <submittedName>
        <fullName evidence="1">Uncharacterized protein</fullName>
    </submittedName>
</protein>
<accession>A0ACC3SH26</accession>
<gene>
    <name evidence="1" type="ORF">M8818_002635</name>
</gene>
<comment type="caution">
    <text evidence="1">The sequence shown here is derived from an EMBL/GenBank/DDBJ whole genome shotgun (WGS) entry which is preliminary data.</text>
</comment>
<evidence type="ECO:0000313" key="2">
    <source>
        <dbReference type="Proteomes" id="UP001320706"/>
    </source>
</evidence>
<organism evidence="1 2">
    <name type="scientific">Zalaria obscura</name>
    <dbReference type="NCBI Taxonomy" id="2024903"/>
    <lineage>
        <taxon>Eukaryota</taxon>
        <taxon>Fungi</taxon>
        <taxon>Dikarya</taxon>
        <taxon>Ascomycota</taxon>
        <taxon>Pezizomycotina</taxon>
        <taxon>Dothideomycetes</taxon>
        <taxon>Dothideomycetidae</taxon>
        <taxon>Dothideales</taxon>
        <taxon>Zalariaceae</taxon>
        <taxon>Zalaria</taxon>
    </lineage>
</organism>
<reference evidence="1" key="1">
    <citation type="submission" date="2024-02" db="EMBL/GenBank/DDBJ databases">
        <title>Metagenome Assembled Genome of Zalaria obscura JY119.</title>
        <authorList>
            <person name="Vighnesh L."/>
            <person name="Jagadeeshwari U."/>
            <person name="Venkata Ramana C."/>
            <person name="Sasikala C."/>
        </authorList>
    </citation>
    <scope>NUCLEOTIDE SEQUENCE</scope>
    <source>
        <strain evidence="1">JY119</strain>
    </source>
</reference>
<name>A0ACC3SH26_9PEZI</name>
<sequence>MSTILRTLRNLRKIGLKAGQLVGKDLYGNKFYENLPEELPLRTRWVDYKDKEFDPSQIEPGWHAWISYMVDKPPTEDPIMQRKVRSWEPKEHRPVLTWSRSAYKPYNTTKNKYSAWQPVAAPR</sequence>
<dbReference type="EMBL" id="JAMKPW020000011">
    <property type="protein sequence ID" value="KAK8213336.1"/>
    <property type="molecule type" value="Genomic_DNA"/>
</dbReference>
<proteinExistence type="predicted"/>